<evidence type="ECO:0000313" key="2">
    <source>
        <dbReference type="Proteomes" id="UP000276133"/>
    </source>
</evidence>
<evidence type="ECO:0000313" key="1">
    <source>
        <dbReference type="EMBL" id="RNA33167.1"/>
    </source>
</evidence>
<keyword evidence="2" id="KW-1185">Reference proteome</keyword>
<gene>
    <name evidence="1" type="ORF">BpHYR1_022037</name>
</gene>
<protein>
    <submittedName>
        <fullName evidence="1">Uncharacterized protein</fullName>
    </submittedName>
</protein>
<dbReference type="Proteomes" id="UP000276133">
    <property type="component" value="Unassembled WGS sequence"/>
</dbReference>
<sequence length="67" mass="7813">MLIWNSIFTRLHIQKLDLTEFKGSISNLKNLMVAIKRAEKTINVHLNNTNIGQLNIFKHMFNFASIK</sequence>
<accession>A0A3M7SC00</accession>
<reference evidence="1 2" key="1">
    <citation type="journal article" date="2018" name="Sci. Rep.">
        <title>Genomic signatures of local adaptation to the degree of environmental predictability in rotifers.</title>
        <authorList>
            <person name="Franch-Gras L."/>
            <person name="Hahn C."/>
            <person name="Garcia-Roger E.M."/>
            <person name="Carmona M.J."/>
            <person name="Serra M."/>
            <person name="Gomez A."/>
        </authorList>
    </citation>
    <scope>NUCLEOTIDE SEQUENCE [LARGE SCALE GENOMIC DNA]</scope>
    <source>
        <strain evidence="1">HYR1</strain>
    </source>
</reference>
<proteinExistence type="predicted"/>
<name>A0A3M7SC00_BRAPC</name>
<comment type="caution">
    <text evidence="1">The sequence shown here is derived from an EMBL/GenBank/DDBJ whole genome shotgun (WGS) entry which is preliminary data.</text>
</comment>
<organism evidence="1 2">
    <name type="scientific">Brachionus plicatilis</name>
    <name type="common">Marine rotifer</name>
    <name type="synonym">Brachionus muelleri</name>
    <dbReference type="NCBI Taxonomy" id="10195"/>
    <lineage>
        <taxon>Eukaryota</taxon>
        <taxon>Metazoa</taxon>
        <taxon>Spiralia</taxon>
        <taxon>Gnathifera</taxon>
        <taxon>Rotifera</taxon>
        <taxon>Eurotatoria</taxon>
        <taxon>Monogononta</taxon>
        <taxon>Pseudotrocha</taxon>
        <taxon>Ploima</taxon>
        <taxon>Brachionidae</taxon>
        <taxon>Brachionus</taxon>
    </lineage>
</organism>
<dbReference type="AlphaFoldDB" id="A0A3M7SC00"/>
<dbReference type="EMBL" id="REGN01001677">
    <property type="protein sequence ID" value="RNA33167.1"/>
    <property type="molecule type" value="Genomic_DNA"/>
</dbReference>